<evidence type="ECO:0000313" key="2">
    <source>
        <dbReference type="Proteomes" id="UP000499080"/>
    </source>
</evidence>
<reference evidence="1 2" key="1">
    <citation type="journal article" date="2019" name="Sci. Rep.">
        <title>Orb-weaving spider Araneus ventricosus genome elucidates the spidroin gene catalogue.</title>
        <authorList>
            <person name="Kono N."/>
            <person name="Nakamura H."/>
            <person name="Ohtoshi R."/>
            <person name="Moran D.A.P."/>
            <person name="Shinohara A."/>
            <person name="Yoshida Y."/>
            <person name="Fujiwara M."/>
            <person name="Mori M."/>
            <person name="Tomita M."/>
            <person name="Arakawa K."/>
        </authorList>
    </citation>
    <scope>NUCLEOTIDE SEQUENCE [LARGE SCALE GENOMIC DNA]</scope>
</reference>
<dbReference type="AlphaFoldDB" id="A0A4Y2QP96"/>
<sequence length="117" mass="13236">MVPVSWDECKHFVIRSHELDFQQRNLDPSTIKLMFAEFKSLLPPHWIILATDASKNENSTTIVASNCSSDVVIKGTIHNINSVFSREGFAITLAVMNFFQENKDYLCAISKACELRA</sequence>
<gene>
    <name evidence="1" type="ORF">AVEN_65995_1</name>
</gene>
<keyword evidence="2" id="KW-1185">Reference proteome</keyword>
<organism evidence="1 2">
    <name type="scientific">Araneus ventricosus</name>
    <name type="common">Orbweaver spider</name>
    <name type="synonym">Epeira ventricosa</name>
    <dbReference type="NCBI Taxonomy" id="182803"/>
    <lineage>
        <taxon>Eukaryota</taxon>
        <taxon>Metazoa</taxon>
        <taxon>Ecdysozoa</taxon>
        <taxon>Arthropoda</taxon>
        <taxon>Chelicerata</taxon>
        <taxon>Arachnida</taxon>
        <taxon>Araneae</taxon>
        <taxon>Araneomorphae</taxon>
        <taxon>Entelegynae</taxon>
        <taxon>Araneoidea</taxon>
        <taxon>Araneidae</taxon>
        <taxon>Araneus</taxon>
    </lineage>
</organism>
<name>A0A4Y2QP96_ARAVE</name>
<protein>
    <submittedName>
        <fullName evidence="1">Uncharacterized protein</fullName>
    </submittedName>
</protein>
<comment type="caution">
    <text evidence="1">The sequence shown here is derived from an EMBL/GenBank/DDBJ whole genome shotgun (WGS) entry which is preliminary data.</text>
</comment>
<dbReference type="EMBL" id="BGPR01014416">
    <property type="protein sequence ID" value="GBN65098.1"/>
    <property type="molecule type" value="Genomic_DNA"/>
</dbReference>
<evidence type="ECO:0000313" key="1">
    <source>
        <dbReference type="EMBL" id="GBN65098.1"/>
    </source>
</evidence>
<proteinExistence type="predicted"/>
<dbReference type="Proteomes" id="UP000499080">
    <property type="component" value="Unassembled WGS sequence"/>
</dbReference>
<accession>A0A4Y2QP96</accession>